<proteinExistence type="predicted"/>
<keyword evidence="1 5" id="KW-0489">Methyltransferase</keyword>
<name>A0A7H8N301_9ACTN</name>
<feature type="domain" description="Methyltransferase type 12" evidence="4">
    <location>
        <begin position="42"/>
        <end position="143"/>
    </location>
</feature>
<organism evidence="5 6">
    <name type="scientific">Streptomyces buecherae</name>
    <dbReference type="NCBI Taxonomy" id="2763006"/>
    <lineage>
        <taxon>Bacteria</taxon>
        <taxon>Bacillati</taxon>
        <taxon>Actinomycetota</taxon>
        <taxon>Actinomycetes</taxon>
        <taxon>Kitasatosporales</taxon>
        <taxon>Streptomycetaceae</taxon>
        <taxon>Streptomyces</taxon>
    </lineage>
</organism>
<dbReference type="Proteomes" id="UP000509303">
    <property type="component" value="Chromosome"/>
</dbReference>
<dbReference type="GO" id="GO:0008168">
    <property type="term" value="F:methyltransferase activity"/>
    <property type="evidence" value="ECO:0007669"/>
    <property type="project" value="UniProtKB-KW"/>
</dbReference>
<dbReference type="InterPro" id="IPR029063">
    <property type="entry name" value="SAM-dependent_MTases_sf"/>
</dbReference>
<evidence type="ECO:0000256" key="3">
    <source>
        <dbReference type="ARBA" id="ARBA00022691"/>
    </source>
</evidence>
<sequence>MDSTAGTAPPRLTRLTFHGPFSEERAVRMIDRLARTEPRTILDIGCGWGEFLLRTLAATPGATGVGVDLNEEDIARGRALAAARGLDDRVTFHAESGVATTRGPADLVLCFGASHALSDTQPPGHTAAALEALRGLVNPGGRVVLGEGFWERTPTPTELAAMWPDASPDEHPSLAGLVDLAVAAGFRPEWIESAGVDEWEEFESGYRADVEEWLAHHPTHPAAEETRARVDQQRSRWLRGYRGVLGIAYLTLVPVA</sequence>
<evidence type="ECO:0000313" key="5">
    <source>
        <dbReference type="EMBL" id="QKW48812.1"/>
    </source>
</evidence>
<keyword evidence="2 5" id="KW-0808">Transferase</keyword>
<accession>A0A7H8N301</accession>
<evidence type="ECO:0000256" key="2">
    <source>
        <dbReference type="ARBA" id="ARBA00022679"/>
    </source>
</evidence>
<dbReference type="Pfam" id="PF08242">
    <property type="entry name" value="Methyltransf_12"/>
    <property type="match status" value="1"/>
</dbReference>
<dbReference type="PANTHER" id="PTHR43464">
    <property type="entry name" value="METHYLTRANSFERASE"/>
    <property type="match status" value="1"/>
</dbReference>
<keyword evidence="6" id="KW-1185">Reference proteome</keyword>
<keyword evidence="3" id="KW-0949">S-adenosyl-L-methionine</keyword>
<dbReference type="AlphaFoldDB" id="A0A7H8N301"/>
<evidence type="ECO:0000313" key="6">
    <source>
        <dbReference type="Proteomes" id="UP000509303"/>
    </source>
</evidence>
<dbReference type="InterPro" id="IPR013217">
    <property type="entry name" value="Methyltransf_12"/>
</dbReference>
<gene>
    <name evidence="5" type="ORF">HUT08_03820</name>
</gene>
<dbReference type="Gene3D" id="3.40.50.150">
    <property type="entry name" value="Vaccinia Virus protein VP39"/>
    <property type="match status" value="1"/>
</dbReference>
<protein>
    <submittedName>
        <fullName evidence="5">Class I SAM-dependent methyltransferase</fullName>
    </submittedName>
</protein>
<dbReference type="SUPFAM" id="SSF53335">
    <property type="entry name" value="S-adenosyl-L-methionine-dependent methyltransferases"/>
    <property type="match status" value="1"/>
</dbReference>
<dbReference type="CDD" id="cd02440">
    <property type="entry name" value="AdoMet_MTases"/>
    <property type="match status" value="1"/>
</dbReference>
<evidence type="ECO:0000259" key="4">
    <source>
        <dbReference type="Pfam" id="PF08242"/>
    </source>
</evidence>
<dbReference type="PANTHER" id="PTHR43464:SF19">
    <property type="entry name" value="UBIQUINONE BIOSYNTHESIS O-METHYLTRANSFERASE, MITOCHONDRIAL"/>
    <property type="match status" value="1"/>
</dbReference>
<dbReference type="GO" id="GO:0032259">
    <property type="term" value="P:methylation"/>
    <property type="evidence" value="ECO:0007669"/>
    <property type="project" value="UniProtKB-KW"/>
</dbReference>
<evidence type="ECO:0000256" key="1">
    <source>
        <dbReference type="ARBA" id="ARBA00022603"/>
    </source>
</evidence>
<reference evidence="5 6" key="1">
    <citation type="submission" date="2020-06" db="EMBL/GenBank/DDBJ databases">
        <title>Genome mining for natural products.</title>
        <authorList>
            <person name="Zhang B."/>
            <person name="Shi J."/>
            <person name="Ge H."/>
        </authorList>
    </citation>
    <scope>NUCLEOTIDE SEQUENCE [LARGE SCALE GENOMIC DNA]</scope>
    <source>
        <strain evidence="5 6">NA00687</strain>
    </source>
</reference>
<dbReference type="EMBL" id="CP054929">
    <property type="protein sequence ID" value="QKW48812.1"/>
    <property type="molecule type" value="Genomic_DNA"/>
</dbReference>
<dbReference type="RefSeq" id="WP_176160544.1">
    <property type="nucleotide sequence ID" value="NZ_CP054929.1"/>
</dbReference>